<keyword evidence="6" id="KW-0067">ATP-binding</keyword>
<accession>A0AAN9M8F2</accession>
<dbReference type="Pfam" id="PF00931">
    <property type="entry name" value="NB-ARC"/>
    <property type="match status" value="1"/>
</dbReference>
<dbReference type="GO" id="GO:0005524">
    <property type="term" value="F:ATP binding"/>
    <property type="evidence" value="ECO:0007669"/>
    <property type="project" value="UniProtKB-KW"/>
</dbReference>
<dbReference type="InterPro" id="IPR002182">
    <property type="entry name" value="NB-ARC"/>
</dbReference>
<evidence type="ECO:0000256" key="7">
    <source>
        <dbReference type="SAM" id="Coils"/>
    </source>
</evidence>
<keyword evidence="4" id="KW-0547">Nucleotide-binding</keyword>
<feature type="coiled-coil region" evidence="7">
    <location>
        <begin position="1657"/>
        <end position="1726"/>
    </location>
</feature>
<feature type="region of interest" description="Disordered" evidence="8">
    <location>
        <begin position="1189"/>
        <end position="1210"/>
    </location>
</feature>
<evidence type="ECO:0000256" key="5">
    <source>
        <dbReference type="ARBA" id="ARBA00022821"/>
    </source>
</evidence>
<evidence type="ECO:0000256" key="2">
    <source>
        <dbReference type="ARBA" id="ARBA00022614"/>
    </source>
</evidence>
<dbReference type="SUPFAM" id="SSF52058">
    <property type="entry name" value="L domain-like"/>
    <property type="match status" value="1"/>
</dbReference>
<organism evidence="11 12">
    <name type="scientific">Phaseolus coccineus</name>
    <name type="common">Scarlet runner bean</name>
    <name type="synonym">Phaseolus multiflorus</name>
    <dbReference type="NCBI Taxonomy" id="3886"/>
    <lineage>
        <taxon>Eukaryota</taxon>
        <taxon>Viridiplantae</taxon>
        <taxon>Streptophyta</taxon>
        <taxon>Embryophyta</taxon>
        <taxon>Tracheophyta</taxon>
        <taxon>Spermatophyta</taxon>
        <taxon>Magnoliopsida</taxon>
        <taxon>eudicotyledons</taxon>
        <taxon>Gunneridae</taxon>
        <taxon>Pentapetalae</taxon>
        <taxon>rosids</taxon>
        <taxon>fabids</taxon>
        <taxon>Fabales</taxon>
        <taxon>Fabaceae</taxon>
        <taxon>Papilionoideae</taxon>
        <taxon>50 kb inversion clade</taxon>
        <taxon>NPAAA clade</taxon>
        <taxon>indigoferoid/millettioid clade</taxon>
        <taxon>Phaseoleae</taxon>
        <taxon>Phaseolus</taxon>
    </lineage>
</organism>
<dbReference type="PRINTS" id="PR00364">
    <property type="entry name" value="DISEASERSIST"/>
</dbReference>
<dbReference type="InterPro" id="IPR027417">
    <property type="entry name" value="P-loop_NTPase"/>
</dbReference>
<dbReference type="InterPro" id="IPR036388">
    <property type="entry name" value="WH-like_DNA-bd_sf"/>
</dbReference>
<dbReference type="GO" id="GO:0006952">
    <property type="term" value="P:defense response"/>
    <property type="evidence" value="ECO:0007669"/>
    <property type="project" value="UniProtKB-KW"/>
</dbReference>
<keyword evidence="5" id="KW-0611">Plant defense</keyword>
<evidence type="ECO:0000256" key="3">
    <source>
        <dbReference type="ARBA" id="ARBA00022737"/>
    </source>
</evidence>
<reference evidence="11 12" key="1">
    <citation type="submission" date="2024-01" db="EMBL/GenBank/DDBJ databases">
        <title>The genomes of 5 underutilized Papilionoideae crops provide insights into root nodulation and disease resistanc.</title>
        <authorList>
            <person name="Jiang F."/>
        </authorList>
    </citation>
    <scope>NUCLEOTIDE SEQUENCE [LARGE SCALE GENOMIC DNA]</scope>
    <source>
        <strain evidence="11">JINMINGXINNONG_FW02</strain>
        <tissue evidence="11">Leaves</tissue>
    </source>
</reference>
<comment type="caution">
    <text evidence="11">The sequence shown here is derived from an EMBL/GenBank/DDBJ whole genome shotgun (WGS) entry which is preliminary data.</text>
</comment>
<dbReference type="SUPFAM" id="SSF52047">
    <property type="entry name" value="RNI-like"/>
    <property type="match status" value="1"/>
</dbReference>
<evidence type="ECO:0000256" key="6">
    <source>
        <dbReference type="ARBA" id="ARBA00022840"/>
    </source>
</evidence>
<dbReference type="InterPro" id="IPR042197">
    <property type="entry name" value="Apaf_helical"/>
</dbReference>
<dbReference type="Proteomes" id="UP001374584">
    <property type="component" value="Unassembled WGS sequence"/>
</dbReference>
<evidence type="ECO:0000259" key="10">
    <source>
        <dbReference type="Pfam" id="PF23247"/>
    </source>
</evidence>
<evidence type="ECO:0000259" key="9">
    <source>
        <dbReference type="Pfam" id="PF00931"/>
    </source>
</evidence>
<dbReference type="PANTHER" id="PTHR33463:SF105">
    <property type="entry name" value="AND NB-ARC DOMAIN DISEASE RESISTANCE PROTEIN, PUTATIVE-RELATED"/>
    <property type="match status" value="1"/>
</dbReference>
<evidence type="ECO:0000256" key="1">
    <source>
        <dbReference type="ARBA" id="ARBA00008894"/>
    </source>
</evidence>
<dbReference type="Gene3D" id="1.10.8.430">
    <property type="entry name" value="Helical domain of apoptotic protease-activating factors"/>
    <property type="match status" value="1"/>
</dbReference>
<evidence type="ECO:0008006" key="13">
    <source>
        <dbReference type="Google" id="ProtNLM"/>
    </source>
</evidence>
<dbReference type="GO" id="GO:0043531">
    <property type="term" value="F:ADP binding"/>
    <property type="evidence" value="ECO:0007669"/>
    <property type="project" value="InterPro"/>
</dbReference>
<dbReference type="SUPFAM" id="SSF52540">
    <property type="entry name" value="P-loop containing nucleoside triphosphate hydrolases"/>
    <property type="match status" value="1"/>
</dbReference>
<dbReference type="Pfam" id="PF23247">
    <property type="entry name" value="LRR_RPS2"/>
    <property type="match status" value="2"/>
</dbReference>
<evidence type="ECO:0000256" key="8">
    <source>
        <dbReference type="SAM" id="MobiDB-lite"/>
    </source>
</evidence>
<comment type="similarity">
    <text evidence="1">Belongs to the disease resistance NB-LRR family.</text>
</comment>
<keyword evidence="7" id="KW-0175">Coiled coil</keyword>
<dbReference type="PANTHER" id="PTHR33463">
    <property type="entry name" value="NB-ARC DOMAIN-CONTAINING PROTEIN-RELATED"/>
    <property type="match status" value="1"/>
</dbReference>
<evidence type="ECO:0000313" key="12">
    <source>
        <dbReference type="Proteomes" id="UP001374584"/>
    </source>
</evidence>
<proteinExistence type="inferred from homology"/>
<keyword evidence="2" id="KW-0433">Leucine-rich repeat</keyword>
<keyword evidence="12" id="KW-1185">Reference proteome</keyword>
<dbReference type="InterPro" id="IPR032675">
    <property type="entry name" value="LRR_dom_sf"/>
</dbReference>
<dbReference type="Gene3D" id="3.80.10.10">
    <property type="entry name" value="Ribonuclease Inhibitor"/>
    <property type="match status" value="2"/>
</dbReference>
<sequence>MECLLGFASSVSRDLVCGTLNQLRYLCCFNNFVRKLEEEESNLIVTRDSVQEFVTNAKKQTRKTSEVVDKWLQDAINDIDNVNQLLKEAKAKEVCCFGHFPNWIWQYHLGKKLANKNAYLKKFIAEGRKYVPFDRISTLPSGTLHILSEKCMNFESRQSAYEKLLEAVKNNDVAMIGLYGMGGCGKTTLAMEVMKLVEAEHCFEKVLFVPISSTVEVRRIQEKIASSLQYTFSETEVMERAQRLCLRLNQEKKILVILDDVWEKLDFGGIGIPSSEHHKGCKILITTRSEEVCTLMDCQRNIYLPILTDEEAWTLFQNKALIFEDTPNTLKHMGRLISNECKGLPVAIATVASSLKGKAQPIWSVALNKLRSSKPINIERGLTDPYKCLRLSYDNLDTKEAKSLFLLCSVFPEDYEIPVELLIRYAIGLGVIGEAHSYEEARNEVIEAKIKLVSSCLLLNEEDEYVKMHDMIRSMAHLIAKNENKIIKCEEEKDVIIEQNSARYLWCVKFPNDLDCSNLEFLFLKTKLKELDGIFKRMGMLKVLILVNDKDGITPLSTMSLKILTNLRCLVISDYELSDFSFVSDMKKLQSLSLHGCALPSFPELQTNVAITQVTTLKLLELYKCCIKGKKFEVIKRTPLLEELYIVDVEGEWDDASKARKEDYIAIKISNSYVVPSVECVEYISKQPQDLTLLIMHNIREIELKGFDKVKYLFKSSIASSLMLEILTIEQCHGLEHIIDTEDEYGKENLNAIFPNLRVLLVRGCDQLKYMVGQYSVANKDCEEIHIHFSTLEILSLYKLPNFVSICATNTFIVTWPSLKEFNCHECSYPFYNSINCLTAPTYSREPIDVSKKDPKGVHNHFLTLQNLSISNSEVEGIFCLNGHGMIGQQVGLRLKHLVLENLPQMTYIWLASKISVNLQHLTTLNIMDCAKLKVIFPPSILRSLPELKLLIIEECMELKHIIRCEQGAPNNSLLTFSNLKKLEIIGCAKLEVIFSKYVLRCLPELNTMKIRKCNELREIIEEDVEDKKLSKLLSPQPCFPKLKALYIGHCHKLKRFNSGSASNDFPNLHLLIINGASELEELVGCGQGKDNEIGKTKAELPRLKILMFMHLSNFGQEIKLSNLKNSVVYECPKLSLTPTTTFWELKETFAYKDFKRTGLFYWEIRHLMDDLDEDYNISCSSEFTSSQEIRNTGTESIEEGPSTEGYKTKPLSTSVEDISIGSGVATHIESGGVDILAQDSKVFEQDDKMNECKARIMPSQEIQVEEGLNLRDKQEEIHIVSNNNIDIALDIRTRLGTYKHFVDLDDAQIALLVEAITTYPHLWNACEKFSERFQAWRLKILADMLLFLQKESVDNVIPQREKEFHELCEEAVEIGFESSWIDEMRQHFLTRDPKLREDIVERQMDENPKRSSSVVMVLDSQIVEHAHSKGLVDKQWISEPCLMSQQKPLGEIVSSPEIPQSIIERVVVEETIAKNTNMAASLTHSESIDSQLDQIFTLQTKSHPHSEIRSSKTETCTTKANEGHPKIIQDFRINSIKSLLETVYVEKEGEDNRVGKTLVELEKYLKMSLKDIVSSETNIIRLLFALNFLSNLPFNDITLSDGLKVIIGTMQREFPSIVCSFKQGFVTIEKLAELEARGNEVAITLVSKISEAKNFYDEAQLKEVVLKEQIIRLKEEIKACEVALSSLEEEKNKCIAETMGYKMELENVRKERSQMVEDQRKVQQELFEVAYKWSLLCGQYEYNRMAARNPS</sequence>
<keyword evidence="3" id="KW-0677">Repeat</keyword>
<evidence type="ECO:0000256" key="4">
    <source>
        <dbReference type="ARBA" id="ARBA00022741"/>
    </source>
</evidence>
<feature type="domain" description="Disease resistance protein At4g27190-like leucine-rich repeats" evidence="10">
    <location>
        <begin position="858"/>
        <end position="956"/>
    </location>
</feature>
<dbReference type="InterPro" id="IPR057135">
    <property type="entry name" value="At4g27190-like_LRR"/>
</dbReference>
<dbReference type="EMBL" id="JAYMYR010000008">
    <property type="protein sequence ID" value="KAK7348144.1"/>
    <property type="molecule type" value="Genomic_DNA"/>
</dbReference>
<dbReference type="Gene3D" id="3.40.50.300">
    <property type="entry name" value="P-loop containing nucleotide triphosphate hydrolases"/>
    <property type="match status" value="1"/>
</dbReference>
<protein>
    <recommendedName>
        <fullName evidence="13">NB-ARC domain-containing protein</fullName>
    </recommendedName>
</protein>
<gene>
    <name evidence="11" type="ORF">VNO80_22693</name>
</gene>
<dbReference type="Gene3D" id="1.10.10.10">
    <property type="entry name" value="Winged helix-like DNA-binding domain superfamily/Winged helix DNA-binding domain"/>
    <property type="match status" value="1"/>
</dbReference>
<evidence type="ECO:0000313" key="11">
    <source>
        <dbReference type="EMBL" id="KAK7348144.1"/>
    </source>
</evidence>
<name>A0AAN9M8F2_PHACN</name>
<dbReference type="FunFam" id="3.40.50.300:FF:001091">
    <property type="entry name" value="Probable disease resistance protein At1g61300"/>
    <property type="match status" value="1"/>
</dbReference>
<feature type="domain" description="Disease resistance protein At4g27190-like leucine-rich repeats" evidence="10">
    <location>
        <begin position="960"/>
        <end position="1028"/>
    </location>
</feature>
<feature type="domain" description="NB-ARC" evidence="9">
    <location>
        <begin position="161"/>
        <end position="320"/>
    </location>
</feature>
<dbReference type="InterPro" id="IPR050905">
    <property type="entry name" value="Plant_NBS-LRR"/>
</dbReference>